<feature type="non-terminal residue" evidence="20">
    <location>
        <position position="657"/>
    </location>
</feature>
<dbReference type="GO" id="GO:0007417">
    <property type="term" value="P:central nervous system development"/>
    <property type="evidence" value="ECO:0007669"/>
    <property type="project" value="TreeGrafter"/>
</dbReference>
<comment type="similarity">
    <text evidence="3">Belongs to the G-protein coupled receptor Fz/Smo family.</text>
</comment>
<feature type="transmembrane region" description="Helical" evidence="18">
    <location>
        <begin position="51"/>
        <end position="71"/>
    </location>
</feature>
<evidence type="ECO:0000256" key="8">
    <source>
        <dbReference type="ARBA" id="ARBA00022989"/>
    </source>
</evidence>
<dbReference type="GO" id="GO:0005929">
    <property type="term" value="C:cilium"/>
    <property type="evidence" value="ECO:0007669"/>
    <property type="project" value="UniProtKB-SubCell"/>
</dbReference>
<evidence type="ECO:0000259" key="19">
    <source>
        <dbReference type="PROSITE" id="PS50261"/>
    </source>
</evidence>
<dbReference type="Pfam" id="PF01534">
    <property type="entry name" value="Frizzled"/>
    <property type="match status" value="1"/>
</dbReference>
<dbReference type="GO" id="GO:0007389">
    <property type="term" value="P:pattern specification process"/>
    <property type="evidence" value="ECO:0007669"/>
    <property type="project" value="TreeGrafter"/>
</dbReference>
<dbReference type="InterPro" id="IPR035683">
    <property type="entry name" value="SMO_7TM"/>
</dbReference>
<evidence type="ECO:0000256" key="3">
    <source>
        <dbReference type="ARBA" id="ARBA00008077"/>
    </source>
</evidence>
<keyword evidence="6 18" id="KW-0812">Transmembrane</keyword>
<keyword evidence="9" id="KW-0297">G-protein coupled receptor</keyword>
<dbReference type="GO" id="GO:0005886">
    <property type="term" value="C:plasma membrane"/>
    <property type="evidence" value="ECO:0007669"/>
    <property type="project" value="UniProtKB-SubCell"/>
</dbReference>
<accession>A0A7K7CPI3</accession>
<evidence type="ECO:0000256" key="17">
    <source>
        <dbReference type="SAM" id="MobiDB-lite"/>
    </source>
</evidence>
<keyword evidence="12" id="KW-0675">Receptor</keyword>
<evidence type="ECO:0000256" key="11">
    <source>
        <dbReference type="ARBA" id="ARBA00023157"/>
    </source>
</evidence>
<gene>
    <name evidence="20" type="primary">Smo</name>
    <name evidence="20" type="ORF">APHCOE_R15032</name>
</gene>
<dbReference type="PANTHER" id="PTHR11309:SF35">
    <property type="entry name" value="PROTEIN SMOOTHENED"/>
    <property type="match status" value="1"/>
</dbReference>
<keyword evidence="21" id="KW-1185">Reference proteome</keyword>
<evidence type="ECO:0000256" key="14">
    <source>
        <dbReference type="ARBA" id="ARBA00023224"/>
    </source>
</evidence>
<dbReference type="Proteomes" id="UP000575874">
    <property type="component" value="Unassembled WGS sequence"/>
</dbReference>
<feature type="transmembrane region" description="Helical" evidence="18">
    <location>
        <begin position="206"/>
        <end position="226"/>
    </location>
</feature>
<organism evidence="20 21">
    <name type="scientific">Aphelocoma coerulescens</name>
    <name type="common">Florida scrub-jay</name>
    <name type="synonym">Corvus coerulescens</name>
    <dbReference type="NCBI Taxonomy" id="39617"/>
    <lineage>
        <taxon>Eukaryota</taxon>
        <taxon>Metazoa</taxon>
        <taxon>Chordata</taxon>
        <taxon>Craniata</taxon>
        <taxon>Vertebrata</taxon>
        <taxon>Euteleostomi</taxon>
        <taxon>Archelosauria</taxon>
        <taxon>Archosauria</taxon>
        <taxon>Dinosauria</taxon>
        <taxon>Saurischia</taxon>
        <taxon>Theropoda</taxon>
        <taxon>Coelurosauria</taxon>
        <taxon>Aves</taxon>
        <taxon>Neognathae</taxon>
        <taxon>Neoaves</taxon>
        <taxon>Telluraves</taxon>
        <taxon>Australaves</taxon>
        <taxon>Passeriformes</taxon>
        <taxon>Corvoidea</taxon>
        <taxon>Corvidae</taxon>
        <taxon>Aphelocoma</taxon>
    </lineage>
</organism>
<evidence type="ECO:0000313" key="20">
    <source>
        <dbReference type="EMBL" id="NWY22177.1"/>
    </source>
</evidence>
<feature type="transmembrane region" description="Helical" evidence="18">
    <location>
        <begin position="162"/>
        <end position="186"/>
    </location>
</feature>
<feature type="region of interest" description="Disordered" evidence="17">
    <location>
        <begin position="582"/>
        <end position="657"/>
    </location>
</feature>
<dbReference type="GO" id="GO:0005113">
    <property type="term" value="F:patched binding"/>
    <property type="evidence" value="ECO:0007669"/>
    <property type="project" value="TreeGrafter"/>
</dbReference>
<dbReference type="Gene3D" id="1.20.1070.10">
    <property type="entry name" value="Rhodopsin 7-helix transmembrane proteins"/>
    <property type="match status" value="1"/>
</dbReference>
<keyword evidence="4" id="KW-0217">Developmental protein</keyword>
<keyword evidence="15" id="KW-0966">Cell projection</keyword>
<feature type="transmembrane region" description="Helical" evidence="18">
    <location>
        <begin position="246"/>
        <end position="267"/>
    </location>
</feature>
<evidence type="ECO:0000256" key="4">
    <source>
        <dbReference type="ARBA" id="ARBA00022473"/>
    </source>
</evidence>
<dbReference type="InterPro" id="IPR000539">
    <property type="entry name" value="Frizzled/Smoothened_7TM"/>
</dbReference>
<comment type="caution">
    <text evidence="20">The sequence shown here is derived from an EMBL/GenBank/DDBJ whole genome shotgun (WGS) entry which is preliminary data.</text>
</comment>
<dbReference type="FunFam" id="1.20.1070.10:FF:000068">
    <property type="entry name" value="Smoothened, frizzled class receptor"/>
    <property type="match status" value="1"/>
</dbReference>
<dbReference type="InterPro" id="IPR017981">
    <property type="entry name" value="GPCR_2-like_7TM"/>
</dbReference>
<evidence type="ECO:0000256" key="12">
    <source>
        <dbReference type="ARBA" id="ARBA00023170"/>
    </source>
</evidence>
<dbReference type="PANTHER" id="PTHR11309">
    <property type="entry name" value="FRIZZLED"/>
    <property type="match status" value="1"/>
</dbReference>
<comment type="subcellular location">
    <subcellularLocation>
        <location evidence="2">Cell membrane</location>
        <topology evidence="2">Multi-pass membrane protein</topology>
    </subcellularLocation>
    <subcellularLocation>
        <location evidence="1">Cell projection</location>
        <location evidence="1">Cilium</location>
    </subcellularLocation>
</comment>
<feature type="compositionally biased region" description="Basic residues" evidence="17">
    <location>
        <begin position="524"/>
        <end position="536"/>
    </location>
</feature>
<keyword evidence="13" id="KW-0325">Glycoprotein</keyword>
<keyword evidence="11" id="KW-1015">Disulfide bond</keyword>
<evidence type="ECO:0000256" key="7">
    <source>
        <dbReference type="ARBA" id="ARBA00022729"/>
    </source>
</evidence>
<sequence length="657" mass="72539">NEVQNIKFNSSGQCEAPLVRTDNPKSWYEDVEGCGIQCQNPLFTEKEHREMHVYIAAFSSVTIFCTFFTLVRRGGHTGRCPQKGTGHGAVTFSTPQATFVADWRNSNRYPAVILFYVNACFFVGSIGWLAQFMDGARKEIVCRADGTMRLGEPTSNETLSCVIIFVIVYYSLMSGVIWFVMLTYAWHTSFKALGTTYQPLLGKTSYFHLITWSIPFVLTVAILAVAQVDGDSVSGICFVGYKNYRYRAGFVLAPIGLVLIVGGYFLIRGVMTLFSIKSNHPGLLSEKAASKINETMLRLGIFGFLAFGFVFITFGCHFYDFFNQAEWERSFREYVLCEANVTIATQTNKPIPDCEIKNRPSLLVEKINLFAMFGTGVSMSTWVWTKATLLIWKRTWCRLTGQSDDQPKRIKKSKMIAKAFSKRKELLRDPGQELSFSMHTVSHDGPVAGLAFDINEPSADVSSAWAQHVTKMVARRGAILPQDISVTPVATPGNHLTPPPPVPPEERANLWVVEADVSPELQKRSGRKKKRRKKKKEVNPDPERCLGGSAALAAPSAVPRLPRLPPQPCLVAFAPDVLPPVQPEAAFPGGPGAADEESPGPGAGRWQHNGGPLWPPNPGPLPRPGGPRTQGRRAGLAPIHSRTNLVDAELLDPDSDF</sequence>
<dbReference type="GO" id="GO:0007224">
    <property type="term" value="P:smoothened signaling pathway"/>
    <property type="evidence" value="ECO:0007669"/>
    <property type="project" value="TreeGrafter"/>
</dbReference>
<evidence type="ECO:0000256" key="6">
    <source>
        <dbReference type="ARBA" id="ARBA00022692"/>
    </source>
</evidence>
<evidence type="ECO:0000256" key="5">
    <source>
        <dbReference type="ARBA" id="ARBA00022475"/>
    </source>
</evidence>
<dbReference type="EMBL" id="VZSI01000272">
    <property type="protein sequence ID" value="NWY22177.1"/>
    <property type="molecule type" value="Genomic_DNA"/>
</dbReference>
<dbReference type="CDD" id="cd15030">
    <property type="entry name" value="7tmF_SMO_homolog"/>
    <property type="match status" value="1"/>
</dbReference>
<dbReference type="GO" id="GO:0004930">
    <property type="term" value="F:G protein-coupled receptor activity"/>
    <property type="evidence" value="ECO:0007669"/>
    <property type="project" value="UniProtKB-KW"/>
</dbReference>
<keyword evidence="14" id="KW-0807">Transducer</keyword>
<protein>
    <recommendedName>
        <fullName evidence="16">Protein smoothened</fullName>
    </recommendedName>
</protein>
<evidence type="ECO:0000256" key="18">
    <source>
        <dbReference type="SAM" id="Phobius"/>
    </source>
</evidence>
<dbReference type="PRINTS" id="PR00489">
    <property type="entry name" value="FRIZZLED"/>
</dbReference>
<proteinExistence type="inferred from homology"/>
<evidence type="ECO:0000256" key="13">
    <source>
        <dbReference type="ARBA" id="ARBA00023180"/>
    </source>
</evidence>
<evidence type="ECO:0000256" key="16">
    <source>
        <dbReference type="ARBA" id="ARBA00035037"/>
    </source>
</evidence>
<dbReference type="SMART" id="SM01330">
    <property type="entry name" value="Frizzled"/>
    <property type="match status" value="1"/>
</dbReference>
<dbReference type="GO" id="GO:0030425">
    <property type="term" value="C:dendrite"/>
    <property type="evidence" value="ECO:0007669"/>
    <property type="project" value="TreeGrafter"/>
</dbReference>
<keyword evidence="7" id="KW-0732">Signal</keyword>
<evidence type="ECO:0000256" key="1">
    <source>
        <dbReference type="ARBA" id="ARBA00004138"/>
    </source>
</evidence>
<dbReference type="GO" id="GO:0071679">
    <property type="term" value="P:commissural neuron axon guidance"/>
    <property type="evidence" value="ECO:0007669"/>
    <property type="project" value="TreeGrafter"/>
</dbReference>
<evidence type="ECO:0000256" key="9">
    <source>
        <dbReference type="ARBA" id="ARBA00023040"/>
    </source>
</evidence>
<evidence type="ECO:0000256" key="10">
    <source>
        <dbReference type="ARBA" id="ARBA00023136"/>
    </source>
</evidence>
<name>A0A7K7CPI3_APHCE</name>
<reference evidence="20 21" key="1">
    <citation type="submission" date="2019-09" db="EMBL/GenBank/DDBJ databases">
        <title>Bird 10,000 Genomes (B10K) Project - Family phase.</title>
        <authorList>
            <person name="Zhang G."/>
        </authorList>
    </citation>
    <scope>NUCLEOTIDE SEQUENCE [LARGE SCALE GENOMIC DNA]</scope>
    <source>
        <strain evidence="20">OUT-0022</strain>
        <tissue evidence="20">Blood</tissue>
    </source>
</reference>
<dbReference type="PROSITE" id="PS50261">
    <property type="entry name" value="G_PROTEIN_RECEP_F2_4"/>
    <property type="match status" value="1"/>
</dbReference>
<dbReference type="GO" id="GO:0009888">
    <property type="term" value="P:tissue development"/>
    <property type="evidence" value="ECO:0007669"/>
    <property type="project" value="UniProtKB-ARBA"/>
</dbReference>
<feature type="compositionally biased region" description="Pro residues" evidence="17">
    <location>
        <begin position="613"/>
        <end position="625"/>
    </location>
</feature>
<feature type="non-terminal residue" evidence="20">
    <location>
        <position position="1"/>
    </location>
</feature>
<feature type="domain" description="G-protein coupled receptors family 2 profile 2" evidence="19">
    <location>
        <begin position="97"/>
        <end position="340"/>
    </location>
</feature>
<evidence type="ECO:0000256" key="2">
    <source>
        <dbReference type="ARBA" id="ARBA00004651"/>
    </source>
</evidence>
<dbReference type="AlphaFoldDB" id="A0A7K7CPI3"/>
<evidence type="ECO:0000313" key="21">
    <source>
        <dbReference type="Proteomes" id="UP000575874"/>
    </source>
</evidence>
<keyword evidence="10 18" id="KW-0472">Membrane</keyword>
<feature type="transmembrane region" description="Helical" evidence="18">
    <location>
        <begin position="299"/>
        <end position="322"/>
    </location>
</feature>
<keyword evidence="5" id="KW-1003">Cell membrane</keyword>
<dbReference type="InterPro" id="IPR015526">
    <property type="entry name" value="Frizzled/SFRP"/>
</dbReference>
<evidence type="ECO:0000256" key="15">
    <source>
        <dbReference type="ARBA" id="ARBA00023273"/>
    </source>
</evidence>
<feature type="region of interest" description="Disordered" evidence="17">
    <location>
        <begin position="515"/>
        <end position="548"/>
    </location>
</feature>
<feature type="transmembrane region" description="Helical" evidence="18">
    <location>
        <begin position="111"/>
        <end position="130"/>
    </location>
</feature>
<keyword evidence="8 18" id="KW-1133">Transmembrane helix</keyword>